<evidence type="ECO:0000256" key="1">
    <source>
        <dbReference type="SAM" id="Phobius"/>
    </source>
</evidence>
<feature type="transmembrane region" description="Helical" evidence="1">
    <location>
        <begin position="325"/>
        <end position="346"/>
    </location>
</feature>
<evidence type="ECO:0000313" key="3">
    <source>
        <dbReference type="Proteomes" id="UP000176751"/>
    </source>
</evidence>
<feature type="transmembrane region" description="Helical" evidence="1">
    <location>
        <begin position="96"/>
        <end position="117"/>
    </location>
</feature>
<dbReference type="STRING" id="1797737.A2196_02390"/>
<feature type="transmembrane region" description="Helical" evidence="1">
    <location>
        <begin position="303"/>
        <end position="319"/>
    </location>
</feature>
<feature type="transmembrane region" description="Helical" evidence="1">
    <location>
        <begin position="215"/>
        <end position="234"/>
    </location>
</feature>
<name>A0A1F5HCC4_9BACT</name>
<feature type="transmembrane region" description="Helical" evidence="1">
    <location>
        <begin position="29"/>
        <end position="50"/>
    </location>
</feature>
<feature type="transmembrane region" description="Helical" evidence="1">
    <location>
        <begin position="277"/>
        <end position="296"/>
    </location>
</feature>
<organism evidence="2 3">
    <name type="scientific">Candidatus Curtissbacteria bacterium RIFOXYA1_FULL_41_14</name>
    <dbReference type="NCBI Taxonomy" id="1797737"/>
    <lineage>
        <taxon>Bacteria</taxon>
        <taxon>Candidatus Curtissiibacteriota</taxon>
    </lineage>
</organism>
<feature type="transmembrane region" description="Helical" evidence="1">
    <location>
        <begin position="186"/>
        <end position="208"/>
    </location>
</feature>
<reference evidence="2 3" key="1">
    <citation type="journal article" date="2016" name="Nat. Commun.">
        <title>Thousands of microbial genomes shed light on interconnected biogeochemical processes in an aquifer system.</title>
        <authorList>
            <person name="Anantharaman K."/>
            <person name="Brown C.T."/>
            <person name="Hug L.A."/>
            <person name="Sharon I."/>
            <person name="Castelle C.J."/>
            <person name="Probst A.J."/>
            <person name="Thomas B.C."/>
            <person name="Singh A."/>
            <person name="Wilkins M.J."/>
            <person name="Karaoz U."/>
            <person name="Brodie E.L."/>
            <person name="Williams K.H."/>
            <person name="Hubbard S.S."/>
            <person name="Banfield J.F."/>
        </authorList>
    </citation>
    <scope>NUCLEOTIDE SEQUENCE [LARGE SCALE GENOMIC DNA]</scope>
</reference>
<feature type="transmembrane region" description="Helical" evidence="1">
    <location>
        <begin position="398"/>
        <end position="417"/>
    </location>
</feature>
<proteinExistence type="predicted"/>
<accession>A0A1F5HCC4</accession>
<feature type="transmembrane region" description="Helical" evidence="1">
    <location>
        <begin position="57"/>
        <end position="76"/>
    </location>
</feature>
<dbReference type="AlphaFoldDB" id="A0A1F5HCC4"/>
<evidence type="ECO:0008006" key="4">
    <source>
        <dbReference type="Google" id="ProtNLM"/>
    </source>
</evidence>
<feature type="transmembrane region" description="Helical" evidence="1">
    <location>
        <begin position="457"/>
        <end position="475"/>
    </location>
</feature>
<feature type="transmembrane region" description="Helical" evidence="1">
    <location>
        <begin position="353"/>
        <end position="378"/>
    </location>
</feature>
<evidence type="ECO:0000313" key="2">
    <source>
        <dbReference type="EMBL" id="OGE01712.1"/>
    </source>
</evidence>
<comment type="caution">
    <text evidence="2">The sequence shown here is derived from an EMBL/GenBank/DDBJ whole genome shotgun (WGS) entry which is preliminary data.</text>
</comment>
<feature type="transmembrane region" description="Helical" evidence="1">
    <location>
        <begin position="482"/>
        <end position="503"/>
    </location>
</feature>
<sequence length="632" mass="71563">MPLTLLFFFASMGLGLAIMEAVKIVLPSYIKIFFAIILGVIVNILVIFGISQVFGLNITNVLIATSLTFFPSLIFLTKRPGAFEIFGKLEVKKNPFIVGSLLVLGIFIVVFFFKSIYVNENGIIAGNRLVWTDWPVHIAIISSFVHGNNFPPQNPLYAGQTISYPFFADFLSAVLQVLGASLKTSLIIPGIILGISVIVLIYFLGIILTGSKKTAIVGLFIGIFWGGLGFLYFLQDLLTSSNFWQTLLFPPHEYTFYGEKNLWFFSFLYSELLPQRGFLFGLPMFLLGLIFLILGISRNKNSYLLASGCLVAIMPFFHMHSYLSFLFLISVLIPLTILTDFIQYGLAKAKSHLAAIIFCFLLPIVTLGLIQLPLFISLNLSQTVGLNWGWMKGHENIFLFWFKNTGFFWPLFIFAIFKIKLAPVARNVLIASVILFILPNIIRFAPWPYDNLKIMTYWYLIGAFFVAESLLYFYKKNDLGKIIATVLFITLIISGVIEVTRIFNTQKTKINLWSRNDIELADVIIAKTEPRSLILTAAIHDHPVTALAGRKIIIGFPGNAWSWGLADWSQRETDVHTMFKGGPSFLFNKYKVDYVLISPRERNFEPRLNEDYFAKNFTFVSGGPDYKLYQIR</sequence>
<dbReference type="Proteomes" id="UP000176751">
    <property type="component" value="Unassembled WGS sequence"/>
</dbReference>
<keyword evidence="1" id="KW-1133">Transmembrane helix</keyword>
<gene>
    <name evidence="2" type="ORF">A2196_02390</name>
</gene>
<protein>
    <recommendedName>
        <fullName evidence="4">Glycosyltransferase RgtA/B/C/D-like domain-containing protein</fullName>
    </recommendedName>
</protein>
<keyword evidence="1" id="KW-0472">Membrane</keyword>
<dbReference type="EMBL" id="MFCA01000025">
    <property type="protein sequence ID" value="OGE01712.1"/>
    <property type="molecule type" value="Genomic_DNA"/>
</dbReference>
<keyword evidence="1" id="KW-0812">Transmembrane</keyword>
<feature type="transmembrane region" description="Helical" evidence="1">
    <location>
        <begin position="424"/>
        <end position="445"/>
    </location>
</feature>